<sequence length="261" mass="29894">MSFSTPPVESRIQFSPLPHDIDEHDLEINDRHRMMEPCEERFDWDAVVILLRLTMITMLLIGLALHQRQVYQPTFDPIPPKFFLDSFHVPHLQVSDGEVSSTWDMAVTICNGMNYSKINILKLEAKISYEENETLAVITPITPQYMLRREVLLLEKEATKKVHLKLSTTGWEKNQPIVDDTVVQAIAEDMQRGITRFSLHMIIIGEAWLDDGLVENFIMYPKCSNLVVKFAAGDLLGKTTTTIIDHKECVGLIQWGPMKNT</sequence>
<gene>
    <name evidence="1" type="ORF">VNO80_04302</name>
</gene>
<protein>
    <submittedName>
        <fullName evidence="1">Uncharacterized protein</fullName>
    </submittedName>
</protein>
<organism evidence="1 2">
    <name type="scientific">Phaseolus coccineus</name>
    <name type="common">Scarlet runner bean</name>
    <name type="synonym">Phaseolus multiflorus</name>
    <dbReference type="NCBI Taxonomy" id="3886"/>
    <lineage>
        <taxon>Eukaryota</taxon>
        <taxon>Viridiplantae</taxon>
        <taxon>Streptophyta</taxon>
        <taxon>Embryophyta</taxon>
        <taxon>Tracheophyta</taxon>
        <taxon>Spermatophyta</taxon>
        <taxon>Magnoliopsida</taxon>
        <taxon>eudicotyledons</taxon>
        <taxon>Gunneridae</taxon>
        <taxon>Pentapetalae</taxon>
        <taxon>rosids</taxon>
        <taxon>fabids</taxon>
        <taxon>Fabales</taxon>
        <taxon>Fabaceae</taxon>
        <taxon>Papilionoideae</taxon>
        <taxon>50 kb inversion clade</taxon>
        <taxon>NPAAA clade</taxon>
        <taxon>indigoferoid/millettioid clade</taxon>
        <taxon>Phaseoleae</taxon>
        <taxon>Phaseolus</taxon>
    </lineage>
</organism>
<dbReference type="AlphaFoldDB" id="A0AAN9NT59"/>
<dbReference type="Proteomes" id="UP001374584">
    <property type="component" value="Unassembled WGS sequence"/>
</dbReference>
<accession>A0AAN9NT59</accession>
<evidence type="ECO:0000313" key="2">
    <source>
        <dbReference type="Proteomes" id="UP001374584"/>
    </source>
</evidence>
<dbReference type="EMBL" id="JAYMYR010000002">
    <property type="protein sequence ID" value="KAK7378854.1"/>
    <property type="molecule type" value="Genomic_DNA"/>
</dbReference>
<comment type="caution">
    <text evidence="1">The sequence shown here is derived from an EMBL/GenBank/DDBJ whole genome shotgun (WGS) entry which is preliminary data.</text>
</comment>
<proteinExistence type="predicted"/>
<evidence type="ECO:0000313" key="1">
    <source>
        <dbReference type="EMBL" id="KAK7378854.1"/>
    </source>
</evidence>
<name>A0AAN9NT59_PHACN</name>
<keyword evidence="2" id="KW-1185">Reference proteome</keyword>
<reference evidence="1 2" key="1">
    <citation type="submission" date="2024-01" db="EMBL/GenBank/DDBJ databases">
        <title>The genomes of 5 underutilized Papilionoideae crops provide insights into root nodulation and disease resistanc.</title>
        <authorList>
            <person name="Jiang F."/>
        </authorList>
    </citation>
    <scope>NUCLEOTIDE SEQUENCE [LARGE SCALE GENOMIC DNA]</scope>
    <source>
        <strain evidence="1">JINMINGXINNONG_FW02</strain>
        <tissue evidence="1">Leaves</tissue>
    </source>
</reference>